<reference evidence="1 2" key="1">
    <citation type="submission" date="2016-10" db="EMBL/GenBank/DDBJ databases">
        <authorList>
            <person name="Varghese N."/>
            <person name="Submissions S."/>
        </authorList>
    </citation>
    <scope>NUCLEOTIDE SEQUENCE [LARGE SCALE GENOMIC DNA]</scope>
    <source>
        <strain evidence="1 2">DSM 16643</strain>
    </source>
</reference>
<dbReference type="Gene3D" id="3.40.50.300">
    <property type="entry name" value="P-loop containing nucleotide triphosphate hydrolases"/>
    <property type="match status" value="1"/>
</dbReference>
<protein>
    <submittedName>
        <fullName evidence="1">Uncharacterized protein</fullName>
    </submittedName>
</protein>
<dbReference type="AlphaFoldDB" id="A0A1G5V9D9"/>
<dbReference type="RefSeq" id="WP_149731086.1">
    <property type="nucleotide sequence ID" value="NZ_FMXB01000003.1"/>
</dbReference>
<evidence type="ECO:0000313" key="1">
    <source>
        <dbReference type="EMBL" id="SDA42434.1"/>
    </source>
</evidence>
<dbReference type="EMBL" id="FMXB01000003">
    <property type="protein sequence ID" value="SDA42434.1"/>
    <property type="molecule type" value="Genomic_DNA"/>
</dbReference>
<dbReference type="InterPro" id="IPR027417">
    <property type="entry name" value="P-loop_NTPase"/>
</dbReference>
<name>A0A1G5V9D9_9EURY</name>
<proteinExistence type="predicted"/>
<gene>
    <name evidence="1" type="ORF">SAMN02910315_00446</name>
</gene>
<keyword evidence="2" id="KW-1185">Reference proteome</keyword>
<accession>A0A1G5V9D9</accession>
<sequence length="1071" mass="128482">MGTAATRNAFKGYGYQKWVYLNFVYKMDLANKITYIDAEISRKDSKTTKFDDIILKDVDNNEYYIHVKDYENFNIDNVSIQDNKVKIKGYKDIPFNAEDINIVVFQSNFECDNEILGIKAKLIDSVYFVPLTIENSENQIGSYSDIHRKESVQNLVYDKLHNGKFEFHEKNLPPYNIYPVKLNQKTILLRKIPDEKNIKKGVHWCIGPPGIGKSHLVCEFEDKYENLLIYRFHIGNEDIYKDVRLVFNNFLQNISYELFENSSLHSKYEIIKKLEETDKILIIDGLDHVENYREDQFGFFINFIESLHNTRTIIFSRPLRNYDEIKNMHLIRNWFKDETDYYLNEEYPLLKDYYEKIYDVSDGYPIIIYYLAEHIKNGGNLSEYSVKIESINDYYEKITENIRYRNLLKIFLTIPAYVLKEEISSLLNEDNAENLLEFINEHPYLFNLEMNRLNLFHDSFNNYLRINLNVNDEILECIKENILSINIEYLSRFHAIDFKDEEFIKEVLRRYSNFETFKELSSNFDFESVKIFYLNLRKILKDYPNTLNIYQYYSFILIYMIVDREDYFGDFSLFYQIFRYADWKGYGECDIYSNGVMWSLYQYYKEDKLYSFEKLLETKYYDKERLIGELNREWGIEDIFYGDYCEFADENVIEEIIRCEFNYSLLEDYLAYIWINKCEHSKYYPFIDNFVKKSWNWSDEMKFDKILDELKIRTIPAQNIMNGAKLRIYQCGHLGDENIYSKSTLSEYIVNNLNKMSCDLYVGLLGYLRFNNTLKIDFDYSEIFKYFNMYSFHKDYSVETMDTALLIFEKHGCIPEEDSINLILNTMNKSGKGISHLSLDYLSEKTSDRIESLLNAYDLDFDSQIGYLDEDKINKFPEKIVFKNFFKFNSGREIDFNNVKNILKSNYKNKLLRYLKFLKLNVYNVPNECLEFFEENDILYEEYNDDDIIYDDSDKTILERGYLKRDDFDVIKSEGITHLDLAKLQNGNHDCLTYPDLFKIYDDEVIKEDLLLIIHNSITTNVYFSDRFFAKMYYCLGNIPYLIDYYNVEIAWNNLFDIFKTFIEESRIYSD</sequence>
<dbReference type="Proteomes" id="UP000323439">
    <property type="component" value="Unassembled WGS sequence"/>
</dbReference>
<organism evidence="1 2">
    <name type="scientific">Methanobrevibacter millerae</name>
    <dbReference type="NCBI Taxonomy" id="230361"/>
    <lineage>
        <taxon>Archaea</taxon>
        <taxon>Methanobacteriati</taxon>
        <taxon>Methanobacteriota</taxon>
        <taxon>Methanomada group</taxon>
        <taxon>Methanobacteria</taxon>
        <taxon>Methanobacteriales</taxon>
        <taxon>Methanobacteriaceae</taxon>
        <taxon>Methanobrevibacter</taxon>
    </lineage>
</organism>
<evidence type="ECO:0000313" key="2">
    <source>
        <dbReference type="Proteomes" id="UP000323439"/>
    </source>
</evidence>
<dbReference type="SUPFAM" id="SSF52540">
    <property type="entry name" value="P-loop containing nucleoside triphosphate hydrolases"/>
    <property type="match status" value="1"/>
</dbReference>